<feature type="domain" description="Clr5" evidence="1">
    <location>
        <begin position="10"/>
        <end position="61"/>
    </location>
</feature>
<dbReference type="PANTHER" id="PTHR38788">
    <property type="entry name" value="CLR5 DOMAIN-CONTAINING PROTEIN"/>
    <property type="match status" value="1"/>
</dbReference>
<comment type="caution">
    <text evidence="2">The sequence shown here is derived from an EMBL/GenBank/DDBJ whole genome shotgun (WGS) entry which is preliminary data.</text>
</comment>
<dbReference type="InterPro" id="IPR025676">
    <property type="entry name" value="Clr5_dom"/>
</dbReference>
<dbReference type="GeneID" id="68314453"/>
<gene>
    <name evidence="2" type="ORF">J7337_006597</name>
</gene>
<dbReference type="EMBL" id="JAHBCI010000005">
    <property type="protein sequence ID" value="KAG9500916.1"/>
    <property type="molecule type" value="Genomic_DNA"/>
</dbReference>
<proteinExistence type="predicted"/>
<sequence length="182" mass="21168">MPQAPRIPPALWEAERPRITELYVNQDKTLDDVIQIMTESGFHATRAQYIRKVNVNWKLQKNYTKEKWQHASALVTKREAEGKTTQLSIDGKVIPEKRRKKELRRYHVPQLEEDCECNMLGYRHLLNVFEVVRTSDCGVVALTPPSSSSKIVFINNLPWLNFRESFTSLSEFGLSIAVIYQY</sequence>
<protein>
    <recommendedName>
        <fullName evidence="1">Clr5 domain-containing protein</fullName>
    </recommendedName>
</protein>
<name>A0A9P8IN27_9HYPO</name>
<dbReference type="Proteomes" id="UP000827133">
    <property type="component" value="Unassembled WGS sequence"/>
</dbReference>
<keyword evidence="3" id="KW-1185">Reference proteome</keyword>
<evidence type="ECO:0000313" key="3">
    <source>
        <dbReference type="Proteomes" id="UP000827133"/>
    </source>
</evidence>
<reference evidence="2" key="1">
    <citation type="journal article" date="2021" name="Mol. Plant Microbe Interact.">
        <title>Telomere to telomere genome assembly of Fusarium musae F31, causal agent of crown rot disease of banana.</title>
        <authorList>
            <person name="Degradi L."/>
            <person name="Tava V."/>
            <person name="Kunova A."/>
            <person name="Cortesi P."/>
            <person name="Saracchi M."/>
            <person name="Pasquali M."/>
        </authorList>
    </citation>
    <scope>NUCLEOTIDE SEQUENCE</scope>
    <source>
        <strain evidence="2">F31</strain>
    </source>
</reference>
<evidence type="ECO:0000259" key="1">
    <source>
        <dbReference type="Pfam" id="PF14420"/>
    </source>
</evidence>
<organism evidence="2 3">
    <name type="scientific">Fusarium musae</name>
    <dbReference type="NCBI Taxonomy" id="1042133"/>
    <lineage>
        <taxon>Eukaryota</taxon>
        <taxon>Fungi</taxon>
        <taxon>Dikarya</taxon>
        <taxon>Ascomycota</taxon>
        <taxon>Pezizomycotina</taxon>
        <taxon>Sordariomycetes</taxon>
        <taxon>Hypocreomycetidae</taxon>
        <taxon>Hypocreales</taxon>
        <taxon>Nectriaceae</taxon>
        <taxon>Fusarium</taxon>
    </lineage>
</organism>
<dbReference type="PANTHER" id="PTHR38788:SF3">
    <property type="entry name" value="CLR5 DOMAIN-CONTAINING PROTEIN"/>
    <property type="match status" value="1"/>
</dbReference>
<accession>A0A9P8IN27</accession>
<dbReference type="Pfam" id="PF14420">
    <property type="entry name" value="Clr5"/>
    <property type="match status" value="1"/>
</dbReference>
<dbReference type="KEGG" id="fmu:J7337_006597"/>
<dbReference type="AlphaFoldDB" id="A0A9P8IN27"/>
<dbReference type="RefSeq" id="XP_044679916.1">
    <property type="nucleotide sequence ID" value="XM_044824259.1"/>
</dbReference>
<evidence type="ECO:0000313" key="2">
    <source>
        <dbReference type="EMBL" id="KAG9500916.1"/>
    </source>
</evidence>